<gene>
    <name evidence="8" type="primary">liaR_3</name>
    <name evidence="8" type="ORF">D7316_02766</name>
</gene>
<protein>
    <submittedName>
        <fullName evidence="8">Transcriptional regulatory protein LiaR</fullName>
    </submittedName>
</protein>
<evidence type="ECO:0000256" key="3">
    <source>
        <dbReference type="ARBA" id="ARBA00023125"/>
    </source>
</evidence>
<evidence type="ECO:0000259" key="6">
    <source>
        <dbReference type="PROSITE" id="PS50043"/>
    </source>
</evidence>
<evidence type="ECO:0000313" key="8">
    <source>
        <dbReference type="EMBL" id="AZG46165.1"/>
    </source>
</evidence>
<dbReference type="GO" id="GO:0003677">
    <property type="term" value="F:DNA binding"/>
    <property type="evidence" value="ECO:0007669"/>
    <property type="project" value="UniProtKB-KW"/>
</dbReference>
<dbReference type="CDD" id="cd17535">
    <property type="entry name" value="REC_NarL-like"/>
    <property type="match status" value="1"/>
</dbReference>
<dbReference type="KEGG" id="gom:D7316_02766"/>
<sequence>MIRLLLVDDHPVVRAGLRAVLAPVDGIEVTAEAATAADALAAVQRDDIDVVLMDLRLGSGGDGVEATESIRALPNPPRVLILTTYETDGDILRAVRAGATGYLLKDADPDVLVRAISSAAAGETVLAPPVAARLLGRMQSPDTALTRRELEIVGRLADGDSNRDIARALTISEATVKSHLVHIFDKLGADSRTRVVAEASRRGLL</sequence>
<feature type="domain" description="HTH luxR-type" evidence="6">
    <location>
        <begin position="138"/>
        <end position="203"/>
    </location>
</feature>
<dbReference type="PROSITE" id="PS50043">
    <property type="entry name" value="HTH_LUXR_2"/>
    <property type="match status" value="1"/>
</dbReference>
<organism evidence="8 9">
    <name type="scientific">Gordonia insulae</name>
    <dbReference type="NCBI Taxonomy" id="2420509"/>
    <lineage>
        <taxon>Bacteria</taxon>
        <taxon>Bacillati</taxon>
        <taxon>Actinomycetota</taxon>
        <taxon>Actinomycetes</taxon>
        <taxon>Mycobacteriales</taxon>
        <taxon>Gordoniaceae</taxon>
        <taxon>Gordonia</taxon>
    </lineage>
</organism>
<evidence type="ECO:0000259" key="7">
    <source>
        <dbReference type="PROSITE" id="PS50110"/>
    </source>
</evidence>
<evidence type="ECO:0000256" key="5">
    <source>
        <dbReference type="PROSITE-ProRule" id="PRU00169"/>
    </source>
</evidence>
<accession>A0A3G8JNG8</accession>
<dbReference type="InterPro" id="IPR011006">
    <property type="entry name" value="CheY-like_superfamily"/>
</dbReference>
<dbReference type="InterPro" id="IPR001789">
    <property type="entry name" value="Sig_transdc_resp-reg_receiver"/>
</dbReference>
<dbReference type="PROSITE" id="PS50110">
    <property type="entry name" value="RESPONSE_REGULATORY"/>
    <property type="match status" value="1"/>
</dbReference>
<evidence type="ECO:0000256" key="1">
    <source>
        <dbReference type="ARBA" id="ARBA00022553"/>
    </source>
</evidence>
<dbReference type="OrthoDB" id="9808843at2"/>
<dbReference type="Pfam" id="PF00196">
    <property type="entry name" value="GerE"/>
    <property type="match status" value="1"/>
</dbReference>
<dbReference type="Pfam" id="PF00072">
    <property type="entry name" value="Response_reg"/>
    <property type="match status" value="1"/>
</dbReference>
<dbReference type="GO" id="GO:0006355">
    <property type="term" value="P:regulation of DNA-templated transcription"/>
    <property type="evidence" value="ECO:0007669"/>
    <property type="project" value="InterPro"/>
</dbReference>
<proteinExistence type="predicted"/>
<evidence type="ECO:0000313" key="9">
    <source>
        <dbReference type="Proteomes" id="UP000271469"/>
    </source>
</evidence>
<feature type="modified residue" description="4-aspartylphosphate" evidence="5">
    <location>
        <position position="54"/>
    </location>
</feature>
<dbReference type="InterPro" id="IPR039420">
    <property type="entry name" value="WalR-like"/>
</dbReference>
<keyword evidence="4" id="KW-0804">Transcription</keyword>
<keyword evidence="3" id="KW-0238">DNA-binding</keyword>
<feature type="domain" description="Response regulatory" evidence="7">
    <location>
        <begin position="3"/>
        <end position="120"/>
    </location>
</feature>
<dbReference type="Gene3D" id="3.40.50.2300">
    <property type="match status" value="1"/>
</dbReference>
<dbReference type="AlphaFoldDB" id="A0A3G8JNG8"/>
<name>A0A3G8JNG8_9ACTN</name>
<dbReference type="PROSITE" id="PS00622">
    <property type="entry name" value="HTH_LUXR_1"/>
    <property type="match status" value="1"/>
</dbReference>
<dbReference type="PANTHER" id="PTHR43214">
    <property type="entry name" value="TWO-COMPONENT RESPONSE REGULATOR"/>
    <property type="match status" value="1"/>
</dbReference>
<dbReference type="PANTHER" id="PTHR43214:SF24">
    <property type="entry name" value="TRANSCRIPTIONAL REGULATORY PROTEIN NARL-RELATED"/>
    <property type="match status" value="1"/>
</dbReference>
<dbReference type="EMBL" id="CP033972">
    <property type="protein sequence ID" value="AZG46165.1"/>
    <property type="molecule type" value="Genomic_DNA"/>
</dbReference>
<dbReference type="SUPFAM" id="SSF46894">
    <property type="entry name" value="C-terminal effector domain of the bipartite response regulators"/>
    <property type="match status" value="1"/>
</dbReference>
<reference evidence="8 9" key="1">
    <citation type="submission" date="2018-11" db="EMBL/GenBank/DDBJ databases">
        <title>Gordonia insulae sp. nov., isolated from an island soil.</title>
        <authorList>
            <person name="Kim Y.S."/>
            <person name="Kim S.B."/>
        </authorList>
    </citation>
    <scope>NUCLEOTIDE SEQUENCE [LARGE SCALE GENOMIC DNA]</scope>
    <source>
        <strain evidence="8 9">MMS17-SY073</strain>
    </source>
</reference>
<dbReference type="SUPFAM" id="SSF52172">
    <property type="entry name" value="CheY-like"/>
    <property type="match status" value="1"/>
</dbReference>
<evidence type="ECO:0000256" key="4">
    <source>
        <dbReference type="ARBA" id="ARBA00023163"/>
    </source>
</evidence>
<dbReference type="InterPro" id="IPR058245">
    <property type="entry name" value="NreC/VraR/RcsB-like_REC"/>
</dbReference>
<dbReference type="PRINTS" id="PR00038">
    <property type="entry name" value="HTHLUXR"/>
</dbReference>
<dbReference type="SMART" id="SM00448">
    <property type="entry name" value="REC"/>
    <property type="match status" value="1"/>
</dbReference>
<dbReference type="InterPro" id="IPR000792">
    <property type="entry name" value="Tscrpt_reg_LuxR_C"/>
</dbReference>
<dbReference type="Proteomes" id="UP000271469">
    <property type="component" value="Chromosome"/>
</dbReference>
<evidence type="ECO:0000256" key="2">
    <source>
        <dbReference type="ARBA" id="ARBA00023015"/>
    </source>
</evidence>
<dbReference type="SMART" id="SM00421">
    <property type="entry name" value="HTH_LUXR"/>
    <property type="match status" value="1"/>
</dbReference>
<dbReference type="CDD" id="cd06170">
    <property type="entry name" value="LuxR_C_like"/>
    <property type="match status" value="1"/>
</dbReference>
<keyword evidence="9" id="KW-1185">Reference proteome</keyword>
<dbReference type="RefSeq" id="WP_124708721.1">
    <property type="nucleotide sequence ID" value="NZ_CP033972.1"/>
</dbReference>
<keyword evidence="1 5" id="KW-0597">Phosphoprotein</keyword>
<keyword evidence="2" id="KW-0805">Transcription regulation</keyword>
<dbReference type="GO" id="GO:0000160">
    <property type="term" value="P:phosphorelay signal transduction system"/>
    <property type="evidence" value="ECO:0007669"/>
    <property type="project" value="InterPro"/>
</dbReference>
<dbReference type="InterPro" id="IPR016032">
    <property type="entry name" value="Sig_transdc_resp-reg_C-effctor"/>
</dbReference>